<evidence type="ECO:0000259" key="1">
    <source>
        <dbReference type="PROSITE" id="PS50011"/>
    </source>
</evidence>
<dbReference type="GO" id="GO:0004672">
    <property type="term" value="F:protein kinase activity"/>
    <property type="evidence" value="ECO:0007669"/>
    <property type="project" value="InterPro"/>
</dbReference>
<dbReference type="PROSITE" id="PS00108">
    <property type="entry name" value="PROTEIN_KINASE_ST"/>
    <property type="match status" value="1"/>
</dbReference>
<dbReference type="InterPro" id="IPR011009">
    <property type="entry name" value="Kinase-like_dom_sf"/>
</dbReference>
<dbReference type="GO" id="GO:0005524">
    <property type="term" value="F:ATP binding"/>
    <property type="evidence" value="ECO:0007669"/>
    <property type="project" value="InterPro"/>
</dbReference>
<dbReference type="SUPFAM" id="SSF56112">
    <property type="entry name" value="Protein kinase-like (PK-like)"/>
    <property type="match status" value="2"/>
</dbReference>
<sequence>MNTISNVIGEGTYGCVHNPSLTCNDSPNIFYNKKVSKILKKRDAKIEEKEYSKISKVDKNNEYYLGMPYNCDVDKKNQFNIESIKKCKIGSEVIRNIKDYSLLIMNDGGENLRDYSDTIMKWDKSIETTEKCEKFLLEALRLFKGLKIFNKFGLIHHDLKPQNIVFDETTNRLNFIDFGLMVSKKKILKLARESNYNFAIFHWSFPWELEYINKHNFYSIVNSIEEQEKKINVIKTEIINKNIKNYYYDNINNFFYFAINNNSLSEYKQSCSDYVYGYEHTIKLNMKEMQYEKFLNSSVNSIDVFGLGMSLNYWLNRAFNFLSKSLQVELRVLFDSMIEPEIKYRASINELIEDFKGILIKNGLLEKYNKVIRDNIVVDKITISTNPTMKMPEKLFEKPKIEIKKMDETTPKSCPKGKIDLHSGLCSISKLNSKELKKCPEGKELNPRTKRCVKKCKSGYVRNERFKCVKNKTSKIRLLN</sequence>
<protein>
    <recommendedName>
        <fullName evidence="1">Protein kinase domain-containing protein</fullName>
    </recommendedName>
</protein>
<name>A0A6C0JMG1_9ZZZZ</name>
<dbReference type="EMBL" id="MN740430">
    <property type="protein sequence ID" value="QHU05986.1"/>
    <property type="molecule type" value="Genomic_DNA"/>
</dbReference>
<dbReference type="PROSITE" id="PS50011">
    <property type="entry name" value="PROTEIN_KINASE_DOM"/>
    <property type="match status" value="1"/>
</dbReference>
<feature type="domain" description="Protein kinase" evidence="1">
    <location>
        <begin position="2"/>
        <end position="359"/>
    </location>
</feature>
<reference evidence="2" key="1">
    <citation type="journal article" date="2020" name="Nature">
        <title>Giant virus diversity and host interactions through global metagenomics.</title>
        <authorList>
            <person name="Schulz F."/>
            <person name="Roux S."/>
            <person name="Paez-Espino D."/>
            <person name="Jungbluth S."/>
            <person name="Walsh D.A."/>
            <person name="Denef V.J."/>
            <person name="McMahon K.D."/>
            <person name="Konstantinidis K.T."/>
            <person name="Eloe-Fadrosh E.A."/>
            <person name="Kyrpides N.C."/>
            <person name="Woyke T."/>
        </authorList>
    </citation>
    <scope>NUCLEOTIDE SEQUENCE</scope>
    <source>
        <strain evidence="2">GVMAG-M-3300027747-57</strain>
    </source>
</reference>
<dbReference type="InterPro" id="IPR000719">
    <property type="entry name" value="Prot_kinase_dom"/>
</dbReference>
<organism evidence="2">
    <name type="scientific">viral metagenome</name>
    <dbReference type="NCBI Taxonomy" id="1070528"/>
    <lineage>
        <taxon>unclassified sequences</taxon>
        <taxon>metagenomes</taxon>
        <taxon>organismal metagenomes</taxon>
    </lineage>
</organism>
<dbReference type="Gene3D" id="1.10.510.10">
    <property type="entry name" value="Transferase(Phosphotransferase) domain 1"/>
    <property type="match status" value="1"/>
</dbReference>
<dbReference type="AlphaFoldDB" id="A0A6C0JMG1"/>
<proteinExistence type="predicted"/>
<dbReference type="InterPro" id="IPR008271">
    <property type="entry name" value="Ser/Thr_kinase_AS"/>
</dbReference>
<accession>A0A6C0JMG1</accession>
<evidence type="ECO:0000313" key="2">
    <source>
        <dbReference type="EMBL" id="QHU05986.1"/>
    </source>
</evidence>